<dbReference type="InterPro" id="IPR019434">
    <property type="entry name" value="DUF2423"/>
</dbReference>
<keyword evidence="4" id="KW-1185">Reference proteome</keyword>
<accession>A0A8E2JRA5</accession>
<feature type="compositionally biased region" description="Low complexity" evidence="1">
    <location>
        <begin position="64"/>
        <end position="83"/>
    </location>
</feature>
<dbReference type="Pfam" id="PF10338">
    <property type="entry name" value="YBL028C_N"/>
    <property type="match status" value="1"/>
</dbReference>
<dbReference type="EMBL" id="KV749988">
    <property type="protein sequence ID" value="OCL06740.1"/>
    <property type="molecule type" value="Genomic_DNA"/>
</dbReference>
<evidence type="ECO:0000256" key="1">
    <source>
        <dbReference type="SAM" id="MobiDB-lite"/>
    </source>
</evidence>
<feature type="region of interest" description="Disordered" evidence="1">
    <location>
        <begin position="1"/>
        <end position="165"/>
    </location>
</feature>
<proteinExistence type="predicted"/>
<name>A0A8E2JRA5_9PEZI</name>
<dbReference type="GO" id="GO:0030687">
    <property type="term" value="C:preribosome, large subunit precursor"/>
    <property type="evidence" value="ECO:0007669"/>
    <property type="project" value="TreeGrafter"/>
</dbReference>
<dbReference type="AlphaFoldDB" id="A0A8E2JRA5"/>
<protein>
    <recommendedName>
        <fullName evidence="2">DUF2423 domain-containing protein</fullName>
    </recommendedName>
</protein>
<feature type="compositionally biased region" description="Low complexity" evidence="1">
    <location>
        <begin position="107"/>
        <end position="124"/>
    </location>
</feature>
<feature type="domain" description="DUF2423" evidence="2">
    <location>
        <begin position="1"/>
        <end position="44"/>
    </location>
</feature>
<dbReference type="PANTHER" id="PTHR28219:SF1">
    <property type="entry name" value="UPF0642 PROTEIN YBL028C"/>
    <property type="match status" value="1"/>
</dbReference>
<gene>
    <name evidence="3" type="ORF">AOQ84DRAFT_440637</name>
</gene>
<sequence length="165" mass="17819">MAKGLRSSVKKAHRTKLRSRVFAPVEDARTERLSAKLLELASQPRPVKTDMDLDEENGITAPLPRQTTPPRSPPSNNSAASKSDAQPDVHQDQQAEDMDIDDGADPAAAAAKTATTTTTTAASSKLKKKSPRVQKKRRGKPASTIKFPARRRDGVKASAGRKGKR</sequence>
<organism evidence="3 4">
    <name type="scientific">Glonium stellatum</name>
    <dbReference type="NCBI Taxonomy" id="574774"/>
    <lineage>
        <taxon>Eukaryota</taxon>
        <taxon>Fungi</taxon>
        <taxon>Dikarya</taxon>
        <taxon>Ascomycota</taxon>
        <taxon>Pezizomycotina</taxon>
        <taxon>Dothideomycetes</taxon>
        <taxon>Pleosporomycetidae</taxon>
        <taxon>Gloniales</taxon>
        <taxon>Gloniaceae</taxon>
        <taxon>Glonium</taxon>
    </lineage>
</organism>
<evidence type="ECO:0000259" key="2">
    <source>
        <dbReference type="Pfam" id="PF10338"/>
    </source>
</evidence>
<feature type="compositionally biased region" description="Acidic residues" evidence="1">
    <location>
        <begin position="94"/>
        <end position="104"/>
    </location>
</feature>
<evidence type="ECO:0000313" key="4">
    <source>
        <dbReference type="Proteomes" id="UP000250140"/>
    </source>
</evidence>
<dbReference type="Proteomes" id="UP000250140">
    <property type="component" value="Unassembled WGS sequence"/>
</dbReference>
<dbReference type="OrthoDB" id="4087970at2759"/>
<evidence type="ECO:0000313" key="3">
    <source>
        <dbReference type="EMBL" id="OCL06740.1"/>
    </source>
</evidence>
<reference evidence="3 4" key="1">
    <citation type="journal article" date="2016" name="Nat. Commun.">
        <title>Ectomycorrhizal ecology is imprinted in the genome of the dominant symbiotic fungus Cenococcum geophilum.</title>
        <authorList>
            <consortium name="DOE Joint Genome Institute"/>
            <person name="Peter M."/>
            <person name="Kohler A."/>
            <person name="Ohm R.A."/>
            <person name="Kuo A."/>
            <person name="Krutzmann J."/>
            <person name="Morin E."/>
            <person name="Arend M."/>
            <person name="Barry K.W."/>
            <person name="Binder M."/>
            <person name="Choi C."/>
            <person name="Clum A."/>
            <person name="Copeland A."/>
            <person name="Grisel N."/>
            <person name="Haridas S."/>
            <person name="Kipfer T."/>
            <person name="LaButti K."/>
            <person name="Lindquist E."/>
            <person name="Lipzen A."/>
            <person name="Maire R."/>
            <person name="Meier B."/>
            <person name="Mihaltcheva S."/>
            <person name="Molinier V."/>
            <person name="Murat C."/>
            <person name="Poggeler S."/>
            <person name="Quandt C.A."/>
            <person name="Sperisen C."/>
            <person name="Tritt A."/>
            <person name="Tisserant E."/>
            <person name="Crous P.W."/>
            <person name="Henrissat B."/>
            <person name="Nehls U."/>
            <person name="Egli S."/>
            <person name="Spatafora J.W."/>
            <person name="Grigoriev I.V."/>
            <person name="Martin F.M."/>
        </authorList>
    </citation>
    <scope>NUCLEOTIDE SEQUENCE [LARGE SCALE GENOMIC DNA]</scope>
    <source>
        <strain evidence="3 4">CBS 207.34</strain>
    </source>
</reference>
<feature type="compositionally biased region" description="Basic residues" evidence="1">
    <location>
        <begin position="8"/>
        <end position="19"/>
    </location>
</feature>
<dbReference type="PANTHER" id="PTHR28219">
    <property type="entry name" value="UPF0642 PROTEIN YBL028C"/>
    <property type="match status" value="1"/>
</dbReference>
<feature type="compositionally biased region" description="Basic residues" evidence="1">
    <location>
        <begin position="125"/>
        <end position="140"/>
    </location>
</feature>